<proteinExistence type="predicted"/>
<keyword evidence="2" id="KW-1185">Reference proteome</keyword>
<sequence length="85" mass="9458">MIALVIAALVIVTTLATGLTLVDSWLRARHALVALRRERALLSAGFVPEIAHREIRLRRAGMRAQRPSLLQQQRPCRALRLRGAA</sequence>
<dbReference type="RefSeq" id="WP_034900837.1">
    <property type="nucleotide sequence ID" value="NZ_CP017057.1"/>
</dbReference>
<name>A0A074N120_9SPHN</name>
<gene>
    <name evidence="1" type="ORF">EH32_05705</name>
</gene>
<comment type="caution">
    <text evidence="1">The sequence shown here is derived from an EMBL/GenBank/DDBJ whole genome shotgun (WGS) entry which is preliminary data.</text>
</comment>
<protein>
    <submittedName>
        <fullName evidence="1">Uncharacterized protein</fullName>
    </submittedName>
</protein>
<accession>A0A074N120</accession>
<evidence type="ECO:0000313" key="1">
    <source>
        <dbReference type="EMBL" id="KEO98600.1"/>
    </source>
</evidence>
<dbReference type="KEGG" id="elq:Ga0102493_112916"/>
<dbReference type="OrthoDB" id="7392266at2"/>
<evidence type="ECO:0000313" key="2">
    <source>
        <dbReference type="Proteomes" id="UP000027866"/>
    </source>
</evidence>
<dbReference type="EMBL" id="JMIX01000003">
    <property type="protein sequence ID" value="KEO98600.1"/>
    <property type="molecule type" value="Genomic_DNA"/>
</dbReference>
<reference evidence="1 2" key="1">
    <citation type="submission" date="2014-04" db="EMBL/GenBank/DDBJ databases">
        <title>A comprehensive comparison of genomes of Erythrobacter spp. Strains.</title>
        <authorList>
            <person name="Zheng Q."/>
        </authorList>
    </citation>
    <scope>NUCLEOTIDE SEQUENCE [LARGE SCALE GENOMIC DNA]</scope>
    <source>
        <strain evidence="1 2">DSM 8509</strain>
    </source>
</reference>
<dbReference type="Proteomes" id="UP000027866">
    <property type="component" value="Unassembled WGS sequence"/>
</dbReference>
<dbReference type="AlphaFoldDB" id="A0A074N120"/>
<organism evidence="1 2">
    <name type="scientific">Erythrobacter litoralis</name>
    <dbReference type="NCBI Taxonomy" id="39960"/>
    <lineage>
        <taxon>Bacteria</taxon>
        <taxon>Pseudomonadati</taxon>
        <taxon>Pseudomonadota</taxon>
        <taxon>Alphaproteobacteria</taxon>
        <taxon>Sphingomonadales</taxon>
        <taxon>Erythrobacteraceae</taxon>
        <taxon>Erythrobacter/Porphyrobacter group</taxon>
        <taxon>Erythrobacter</taxon>
    </lineage>
</organism>